<name>A0A8H6SYW3_9AGAR</name>
<sequence>MSALTNNVDSGRSIERKRRDGRNDKCWRESRLGGGAALDVERTSSPNLDDGVALSRNEVRVSPKRFPRSSQNLRHSAALGGSSMTSPSCVKGLDICARNRTMFPTCPVRWSCVSAGKTLLVDFVLGREHAAIGMGLDRIRFSQQIELEAFQARQVSDPSADIGGQCSGRKESQSFQAVLSLHHFGSTSNIRKKSRQCRKPIPTYAQMNHESLELRRQKEGRAVKVLGSGDSPSELLKVRENICAWPELFEDRENGGGNIVRNFVSPSVGGVAYGFFPLLNKAVGNNPRSGINESNVISSVQRRVKPSMASLSQL</sequence>
<dbReference type="GeneID" id="59344424"/>
<dbReference type="Proteomes" id="UP000636479">
    <property type="component" value="Unassembled WGS sequence"/>
</dbReference>
<keyword evidence="3" id="KW-1185">Reference proteome</keyword>
<comment type="caution">
    <text evidence="2">The sequence shown here is derived from an EMBL/GenBank/DDBJ whole genome shotgun (WGS) entry which is preliminary data.</text>
</comment>
<feature type="compositionally biased region" description="Polar residues" evidence="1">
    <location>
        <begin position="1"/>
        <end position="10"/>
    </location>
</feature>
<accession>A0A8H6SYW3</accession>
<proteinExistence type="predicted"/>
<evidence type="ECO:0000313" key="2">
    <source>
        <dbReference type="EMBL" id="KAF7307181.1"/>
    </source>
</evidence>
<gene>
    <name evidence="2" type="ORF">MIND_00511700</name>
</gene>
<organism evidence="2 3">
    <name type="scientific">Mycena indigotica</name>
    <dbReference type="NCBI Taxonomy" id="2126181"/>
    <lineage>
        <taxon>Eukaryota</taxon>
        <taxon>Fungi</taxon>
        <taxon>Dikarya</taxon>
        <taxon>Basidiomycota</taxon>
        <taxon>Agaricomycotina</taxon>
        <taxon>Agaricomycetes</taxon>
        <taxon>Agaricomycetidae</taxon>
        <taxon>Agaricales</taxon>
        <taxon>Marasmiineae</taxon>
        <taxon>Mycenaceae</taxon>
        <taxon>Mycena</taxon>
    </lineage>
</organism>
<dbReference type="EMBL" id="JACAZF010000004">
    <property type="protein sequence ID" value="KAF7307181.1"/>
    <property type="molecule type" value="Genomic_DNA"/>
</dbReference>
<feature type="region of interest" description="Disordered" evidence="1">
    <location>
        <begin position="1"/>
        <end position="26"/>
    </location>
</feature>
<reference evidence="2" key="1">
    <citation type="submission" date="2020-05" db="EMBL/GenBank/DDBJ databases">
        <title>Mycena genomes resolve the evolution of fungal bioluminescence.</title>
        <authorList>
            <person name="Tsai I.J."/>
        </authorList>
    </citation>
    <scope>NUCLEOTIDE SEQUENCE</scope>
    <source>
        <strain evidence="2">171206Taipei</strain>
    </source>
</reference>
<evidence type="ECO:0000256" key="1">
    <source>
        <dbReference type="SAM" id="MobiDB-lite"/>
    </source>
</evidence>
<protein>
    <submittedName>
        <fullName evidence="2">Uncharacterized protein</fullName>
    </submittedName>
</protein>
<evidence type="ECO:0000313" key="3">
    <source>
        <dbReference type="Proteomes" id="UP000636479"/>
    </source>
</evidence>
<dbReference type="AlphaFoldDB" id="A0A8H6SYW3"/>
<feature type="region of interest" description="Disordered" evidence="1">
    <location>
        <begin position="39"/>
        <end position="81"/>
    </location>
</feature>
<dbReference type="RefSeq" id="XP_037222200.1">
    <property type="nucleotide sequence ID" value="XM_037361908.1"/>
</dbReference>
<feature type="compositionally biased region" description="Basic and acidic residues" evidence="1">
    <location>
        <begin position="12"/>
        <end position="26"/>
    </location>
</feature>